<evidence type="ECO:0000256" key="1">
    <source>
        <dbReference type="SAM" id="MobiDB-lite"/>
    </source>
</evidence>
<evidence type="ECO:0000313" key="3">
    <source>
        <dbReference type="Proteomes" id="UP001628193"/>
    </source>
</evidence>
<proteinExistence type="predicted"/>
<reference evidence="2 3" key="1">
    <citation type="submission" date="2024-05" db="EMBL/GenBank/DDBJ databases">
        <authorList>
            <consortium name="Candidatus Magnetaquicoccaceae bacterium FCR-1 genome sequencing consortium"/>
            <person name="Shimoshige H."/>
            <person name="Shimamura S."/>
            <person name="Taoka A."/>
            <person name="Kobayashi H."/>
            <person name="Maekawa T."/>
        </authorList>
    </citation>
    <scope>NUCLEOTIDE SEQUENCE [LARGE SCALE GENOMIC DNA]</scope>
    <source>
        <strain evidence="2 3">FCR-1</strain>
    </source>
</reference>
<gene>
    <name evidence="2" type="ORF">SIID45300_00968</name>
</gene>
<reference evidence="2 3" key="2">
    <citation type="submission" date="2024-09" db="EMBL/GenBank/DDBJ databases">
        <title>Draft genome sequence of Candidatus Magnetaquicoccaceae bacterium FCR-1.</title>
        <authorList>
            <person name="Shimoshige H."/>
            <person name="Shimamura S."/>
            <person name="Taoka A."/>
            <person name="Kobayashi H."/>
            <person name="Maekawa T."/>
        </authorList>
    </citation>
    <scope>NUCLEOTIDE SEQUENCE [LARGE SCALE GENOMIC DNA]</scope>
    <source>
        <strain evidence="2 3">FCR-1</strain>
    </source>
</reference>
<comment type="caution">
    <text evidence="2">The sequence shown here is derived from an EMBL/GenBank/DDBJ whole genome shotgun (WGS) entry which is preliminary data.</text>
</comment>
<organism evidence="2 3">
    <name type="scientific">Candidatus Magnetaquiglobus chichijimensis</name>
    <dbReference type="NCBI Taxonomy" id="3141448"/>
    <lineage>
        <taxon>Bacteria</taxon>
        <taxon>Pseudomonadati</taxon>
        <taxon>Pseudomonadota</taxon>
        <taxon>Magnetococcia</taxon>
        <taxon>Magnetococcales</taxon>
        <taxon>Candidatus Magnetaquicoccaceae</taxon>
        <taxon>Candidatus Magnetaquiglobus</taxon>
    </lineage>
</organism>
<dbReference type="EMBL" id="BAAFGK010000004">
    <property type="protein sequence ID" value="GAB0056660.1"/>
    <property type="molecule type" value="Genomic_DNA"/>
</dbReference>
<feature type="compositionally biased region" description="Low complexity" evidence="1">
    <location>
        <begin position="89"/>
        <end position="106"/>
    </location>
</feature>
<protein>
    <submittedName>
        <fullName evidence="2">Uncharacterized protein</fullName>
    </submittedName>
</protein>
<accession>A0ABQ0C7J2</accession>
<sequence length="118" mass="12676">MLPANGFGRSDVCPSCSKDARVCLNCRFHDPGSYNECRETVAERVVDKEKNNFCEDFMPKGALPRNESGRSSSGRGANGGGSSHDNSRNRTQSNTTTTRGQANNSAAWAAAEALFKKG</sequence>
<dbReference type="RefSeq" id="WP_420904382.1">
    <property type="nucleotide sequence ID" value="NZ_BAAFGK010000004.1"/>
</dbReference>
<dbReference type="Proteomes" id="UP001628193">
    <property type="component" value="Unassembled WGS sequence"/>
</dbReference>
<keyword evidence="3" id="KW-1185">Reference proteome</keyword>
<feature type="region of interest" description="Disordered" evidence="1">
    <location>
        <begin position="55"/>
        <end position="106"/>
    </location>
</feature>
<evidence type="ECO:0000313" key="2">
    <source>
        <dbReference type="EMBL" id="GAB0056660.1"/>
    </source>
</evidence>
<name>A0ABQ0C7J2_9PROT</name>